<sequence>MKKLLLLIICFICINQGIITFAESETVNKPSEAPMTIGAPKASKVKLKLKNVKVQAEVGHYVYADITVDELINEFGLPIPYNDLSELQINGEKRDLRTAILANKEAVYYIRVGYFSWQDMIYSNEAKIEVVERDFTQAKLRDNEIYVGEPWDIEDTFYTVTDSNGRRLTKEDVEYFEVNNNQYAKFPEEIVDTTKAGKYKLAIVIRNRKNEFITSNRVMLTVLDYTSLKLKDDELYEGEKWDLGRVFEKVTDKYGNPIKPEEVEWVWIDGQEKVKEIDTSKPGKHTVRIAIPNSQNKLDYSNEVTVTVKEDKTKAELKNDELYEGEKWDLGRVFK</sequence>
<feature type="signal peptide" evidence="1">
    <location>
        <begin position="1"/>
        <end position="22"/>
    </location>
</feature>
<dbReference type="AlphaFoldDB" id="A0AAW7KGI2"/>
<keyword evidence="1" id="KW-0732">Signal</keyword>
<evidence type="ECO:0000256" key="1">
    <source>
        <dbReference type="SAM" id="SignalP"/>
    </source>
</evidence>
<dbReference type="EMBL" id="JAREWH010000039">
    <property type="protein sequence ID" value="MDN3193838.1"/>
    <property type="molecule type" value="Genomic_DNA"/>
</dbReference>
<feature type="chain" id="PRO_5043476764" evidence="1">
    <location>
        <begin position="23"/>
        <end position="335"/>
    </location>
</feature>
<feature type="non-terminal residue" evidence="3">
    <location>
        <position position="335"/>
    </location>
</feature>
<evidence type="ECO:0000313" key="4">
    <source>
        <dbReference type="Proteomes" id="UP001173174"/>
    </source>
</evidence>
<organism evidence="3 4">
    <name type="scientific">Enterococcus faecalis</name>
    <name type="common">Streptococcus faecalis</name>
    <dbReference type="NCBI Taxonomy" id="1351"/>
    <lineage>
        <taxon>Bacteria</taxon>
        <taxon>Bacillati</taxon>
        <taxon>Bacillota</taxon>
        <taxon>Bacilli</taxon>
        <taxon>Lactobacillales</taxon>
        <taxon>Enterococcaceae</taxon>
        <taxon>Enterococcus</taxon>
    </lineage>
</organism>
<evidence type="ECO:0000313" key="3">
    <source>
        <dbReference type="EMBL" id="MDN3193838.1"/>
    </source>
</evidence>
<evidence type="ECO:0000259" key="2">
    <source>
        <dbReference type="Pfam" id="PF07523"/>
    </source>
</evidence>
<proteinExistence type="predicted"/>
<feature type="domain" description="Ig-like" evidence="2">
    <location>
        <begin position="231"/>
        <end position="293"/>
    </location>
</feature>
<comment type="caution">
    <text evidence="3">The sequence shown here is derived from an EMBL/GenBank/DDBJ whole genome shotgun (WGS) entry which is preliminary data.</text>
</comment>
<gene>
    <name evidence="3" type="ORF">P0E79_15325</name>
</gene>
<protein>
    <submittedName>
        <fullName evidence="3">Bacterial Ig-like domain-containing protein</fullName>
    </submittedName>
</protein>
<dbReference type="Gene3D" id="2.60.40.10">
    <property type="entry name" value="Immunoglobulins"/>
    <property type="match status" value="1"/>
</dbReference>
<reference evidence="3" key="1">
    <citation type="journal article" date="2023" name="Pathogens">
        <title>Prevalence of Enterococcus spp. and the Whole-Genome Characteristics of Enterococcus faecium and Enterococcus faecalis Strains Isolated from Free-Living Birds in Poland.</title>
        <authorList>
            <person name="Kwit R."/>
            <person name="Zajac M."/>
            <person name="Smialowska-Weglinska A."/>
            <person name="Skarzynska M."/>
            <person name="Bomba A."/>
            <person name="Lalak A."/>
            <person name="Skrzypiec E."/>
            <person name="Wojdat D."/>
            <person name="Koza W."/>
            <person name="Mikos-Wojewoda E."/>
            <person name="Pasim P."/>
            <person name="Skora M."/>
            <person name="Polak M."/>
            <person name="Wiacek J."/>
            <person name="Wasyl D."/>
        </authorList>
    </citation>
    <scope>NUCLEOTIDE SEQUENCE</scope>
    <source>
        <strain evidence="3">691B_2</strain>
    </source>
</reference>
<dbReference type="InterPro" id="IPR022038">
    <property type="entry name" value="Ig-like_bact"/>
</dbReference>
<reference evidence="3" key="2">
    <citation type="submission" date="2023-03" db="EMBL/GenBank/DDBJ databases">
        <authorList>
            <person name="Zajac M."/>
            <person name="Kwit R."/>
            <person name="Wasyl D."/>
        </authorList>
    </citation>
    <scope>NUCLEOTIDE SEQUENCE</scope>
    <source>
        <strain evidence="3">691B_2</strain>
    </source>
</reference>
<dbReference type="InterPro" id="IPR013783">
    <property type="entry name" value="Ig-like_fold"/>
</dbReference>
<name>A0AAW7KGI2_ENTFL</name>
<feature type="domain" description="Ig-like" evidence="2">
    <location>
        <begin position="141"/>
        <end position="207"/>
    </location>
</feature>
<dbReference type="RefSeq" id="WP_289870301.1">
    <property type="nucleotide sequence ID" value="NZ_JAREWH010000039.1"/>
</dbReference>
<dbReference type="Pfam" id="PF07523">
    <property type="entry name" value="Big_3"/>
    <property type="match status" value="2"/>
</dbReference>
<dbReference type="Proteomes" id="UP001173174">
    <property type="component" value="Unassembled WGS sequence"/>
</dbReference>
<accession>A0AAW7KGI2</accession>